<reference evidence="4" key="1">
    <citation type="journal article" date="2019" name="Int. J. Syst. Evol. Microbiol.">
        <title>The Global Catalogue of Microorganisms (GCM) 10K type strain sequencing project: providing services to taxonomists for standard genome sequencing and annotation.</title>
        <authorList>
            <consortium name="The Broad Institute Genomics Platform"/>
            <consortium name="The Broad Institute Genome Sequencing Center for Infectious Disease"/>
            <person name="Wu L."/>
            <person name="Ma J."/>
        </authorList>
    </citation>
    <scope>NUCLEOTIDE SEQUENCE [LARGE SCALE GENOMIC DNA]</scope>
    <source>
        <strain evidence="4">JCM 17633</strain>
    </source>
</reference>
<accession>A0ABP8CKZ7</accession>
<feature type="domain" description="Fibronectin type-III" evidence="2">
    <location>
        <begin position="353"/>
        <end position="448"/>
    </location>
</feature>
<sequence length="1273" mass="136645">MLKKLLFAIALTTYGVISAQTVLIDPNVEGGFESGADFTANGWDNIGFPGFNIWTTDTGVSGYTGNRAAYITNGAGTPPPYAYSGAQDFIKPNFHRDVTFDASESHISLSFDWKEEGGTLLKVWIVPTAVGNAPTGIIPSATNILLGTYTGSTSWTSETITIPSSYADNGTYRLLFEWTNDGSAPTAAPAAIDNISLVTNCVPSGSSTSHWIQNFTTAVLGSPFNITDINPAWVAPGYEDNSATDFVEQFPGGKVDFTVIFGSGGTNGFNIWVDWDGDGDFLSAPNEKVFATGILTPSFVSGFQIPSTIPPGTYTMRIRSDFNNADPAPCGYIQYGESKDYSLIISDINCLDNPSNIAISAIDYTTATVTWDPASLAPANGYEYFVTENPNPIIYNQTPTGTSATTSVNLTGLSADTTYYIWVRSVCGTAWGEEGEWQGSATFDTLVNPPTTTNVSICPGDPSDVLTADAACVSGSIISSIIGSTSPSSPFANVLDWGITSAELCLFNTSYSQQAYSTFEFEVDEADTYVFTIDGDLTDFDSMGYIVHGGFTPGNCSGGGTYVAGDDDSGPALWAAEITADLVPGITYTLVTTTSGWTPQVDGAFHWDISSSGTGSVLDPNALAGDIEWYTSASGGTPIFTGTDFDPVAEGEITGTTPGVYSYWAACSSSPDVRTRADFNVGKAWTGAIDSNWNTPGNWSPSGVPTYSDCVTITAAGFSPIIDGITAGEGFGLIIENGATLTQQPNSILTITDAINVKAGGTYTMLDSASLFQDTDAANTVNGTFNMQRTATISEDDYVYWSSPVDNFLIQNVSPGTTDYNYEWLPTVNQGNTPPPVIPMLFGEWQSYNTGAMDVGKGYIVKGPVGHGSTDAPFTATFSGTPNNGTIIQPITRGTYQGVGYTYNPYSNDILTITADDDNWNLIGNPYPSALSIEDFLTGNSTIDGNVYLWTHGTDIGVGNTDSFYDDFTYNYNTADYIAINSVGVSSPVVIDHKFIGAGQGFFVLMNDTGTTTESVTFENYMRHTASYRNDQFYRSADTDTDAAEEDLATKHRIWLDYISPSGSTNTTLIGYANGATNDRDRMYDAKTTRGEGLNFYSMIEEDAYLIQGRQTPFVDTDTVPLGLNITEAGIQTIAINTVDGLFLDTDQDIYIKDLLTGITHNISNAPYTFTSETGIINDRLVLTYRANNLSVDDFESVNDVKVYKDNTNIVVNAANETMQSIEVYDMLGRTLFKNTAINQTQFTINALQPTNSTLFLKVKLTNGEQSIAKIIF</sequence>
<proteinExistence type="predicted"/>
<dbReference type="InterPro" id="IPR013783">
    <property type="entry name" value="Ig-like_fold"/>
</dbReference>
<dbReference type="Proteomes" id="UP001501682">
    <property type="component" value="Unassembled WGS sequence"/>
</dbReference>
<gene>
    <name evidence="3" type="ORF">GCM10022292_03570</name>
</gene>
<dbReference type="InterPro" id="IPR003961">
    <property type="entry name" value="FN3_dom"/>
</dbReference>
<keyword evidence="4" id="KW-1185">Reference proteome</keyword>
<dbReference type="InterPro" id="IPR036116">
    <property type="entry name" value="FN3_sf"/>
</dbReference>
<dbReference type="Pfam" id="PF00041">
    <property type="entry name" value="fn3"/>
    <property type="match status" value="1"/>
</dbReference>
<evidence type="ECO:0000313" key="4">
    <source>
        <dbReference type="Proteomes" id="UP001501682"/>
    </source>
</evidence>
<feature type="signal peptide" evidence="1">
    <location>
        <begin position="1"/>
        <end position="19"/>
    </location>
</feature>
<dbReference type="InterPro" id="IPR045474">
    <property type="entry name" value="GEVED"/>
</dbReference>
<evidence type="ECO:0000313" key="3">
    <source>
        <dbReference type="EMBL" id="GAA4240545.1"/>
    </source>
</evidence>
<name>A0ABP8CKZ7_9FLAO</name>
<dbReference type="Pfam" id="PF20009">
    <property type="entry name" value="GEVED"/>
    <property type="match status" value="1"/>
</dbReference>
<dbReference type="PROSITE" id="PS50853">
    <property type="entry name" value="FN3"/>
    <property type="match status" value="1"/>
</dbReference>
<dbReference type="SUPFAM" id="SSF49265">
    <property type="entry name" value="Fibronectin type III"/>
    <property type="match status" value="1"/>
</dbReference>
<evidence type="ECO:0000259" key="2">
    <source>
        <dbReference type="PROSITE" id="PS50853"/>
    </source>
</evidence>
<keyword evidence="1" id="KW-0732">Signal</keyword>
<dbReference type="Gene3D" id="2.60.40.10">
    <property type="entry name" value="Immunoglobulins"/>
    <property type="match status" value="1"/>
</dbReference>
<dbReference type="RefSeq" id="WP_344712148.1">
    <property type="nucleotide sequence ID" value="NZ_BAABCB010000002.1"/>
</dbReference>
<comment type="caution">
    <text evidence="3">The sequence shown here is derived from an EMBL/GenBank/DDBJ whole genome shotgun (WGS) entry which is preliminary data.</text>
</comment>
<dbReference type="SMART" id="SM00060">
    <property type="entry name" value="FN3"/>
    <property type="match status" value="1"/>
</dbReference>
<evidence type="ECO:0000256" key="1">
    <source>
        <dbReference type="SAM" id="SignalP"/>
    </source>
</evidence>
<feature type="chain" id="PRO_5047358204" description="Fibronectin type-III domain-containing protein" evidence="1">
    <location>
        <begin position="20"/>
        <end position="1273"/>
    </location>
</feature>
<dbReference type="CDD" id="cd00063">
    <property type="entry name" value="FN3"/>
    <property type="match status" value="1"/>
</dbReference>
<protein>
    <recommendedName>
        <fullName evidence="2">Fibronectin type-III domain-containing protein</fullName>
    </recommendedName>
</protein>
<dbReference type="NCBIfam" id="NF033708">
    <property type="entry name" value="T9SS_Cterm_ChiA"/>
    <property type="match status" value="1"/>
</dbReference>
<dbReference type="EMBL" id="BAABCB010000002">
    <property type="protein sequence ID" value="GAA4240545.1"/>
    <property type="molecule type" value="Genomic_DNA"/>
</dbReference>
<organism evidence="3 4">
    <name type="scientific">Winogradskyella damuponensis</name>
    <dbReference type="NCBI Taxonomy" id="943939"/>
    <lineage>
        <taxon>Bacteria</taxon>
        <taxon>Pseudomonadati</taxon>
        <taxon>Bacteroidota</taxon>
        <taxon>Flavobacteriia</taxon>
        <taxon>Flavobacteriales</taxon>
        <taxon>Flavobacteriaceae</taxon>
        <taxon>Winogradskyella</taxon>
    </lineage>
</organism>